<dbReference type="GO" id="GO:0022857">
    <property type="term" value="F:transmembrane transporter activity"/>
    <property type="evidence" value="ECO:0007669"/>
    <property type="project" value="InterPro"/>
</dbReference>
<evidence type="ECO:0000256" key="4">
    <source>
        <dbReference type="ARBA" id="ARBA00022989"/>
    </source>
</evidence>
<accession>A0A4S3PMI4</accession>
<comment type="subcellular location">
    <subcellularLocation>
        <location evidence="1">Cell membrane</location>
        <topology evidence="1">Multi-pass membrane protein</topology>
    </subcellularLocation>
</comment>
<organism evidence="8 9">
    <name type="scientific">Bacillus timonensis</name>
    <dbReference type="NCBI Taxonomy" id="1033734"/>
    <lineage>
        <taxon>Bacteria</taxon>
        <taxon>Bacillati</taxon>
        <taxon>Bacillota</taxon>
        <taxon>Bacilli</taxon>
        <taxon>Bacillales</taxon>
        <taxon>Bacillaceae</taxon>
        <taxon>Bacillus</taxon>
    </lineage>
</organism>
<dbReference type="Pfam" id="PF07690">
    <property type="entry name" value="MFS_1"/>
    <property type="match status" value="1"/>
</dbReference>
<dbReference type="AlphaFoldDB" id="A0A4S3PMI4"/>
<evidence type="ECO:0000256" key="6">
    <source>
        <dbReference type="SAM" id="Phobius"/>
    </source>
</evidence>
<feature type="transmembrane region" description="Helical" evidence="6">
    <location>
        <begin position="224"/>
        <end position="247"/>
    </location>
</feature>
<evidence type="ECO:0000256" key="2">
    <source>
        <dbReference type="ARBA" id="ARBA00022448"/>
    </source>
</evidence>
<protein>
    <submittedName>
        <fullName evidence="8">MFS transporter</fullName>
    </submittedName>
</protein>
<proteinExistence type="predicted"/>
<dbReference type="SUPFAM" id="SSF103473">
    <property type="entry name" value="MFS general substrate transporter"/>
    <property type="match status" value="1"/>
</dbReference>
<evidence type="ECO:0000259" key="7">
    <source>
        <dbReference type="PROSITE" id="PS50850"/>
    </source>
</evidence>
<evidence type="ECO:0000313" key="8">
    <source>
        <dbReference type="EMBL" id="THE10737.1"/>
    </source>
</evidence>
<feature type="transmembrane region" description="Helical" evidence="6">
    <location>
        <begin position="158"/>
        <end position="180"/>
    </location>
</feature>
<feature type="transmembrane region" description="Helical" evidence="6">
    <location>
        <begin position="259"/>
        <end position="282"/>
    </location>
</feature>
<evidence type="ECO:0000313" key="9">
    <source>
        <dbReference type="Proteomes" id="UP000306477"/>
    </source>
</evidence>
<dbReference type="InterPro" id="IPR011701">
    <property type="entry name" value="MFS"/>
</dbReference>
<feature type="transmembrane region" description="Helical" evidence="6">
    <location>
        <begin position="315"/>
        <end position="339"/>
    </location>
</feature>
<gene>
    <name evidence="8" type="ORF">E1I69_17475</name>
</gene>
<evidence type="ECO:0000256" key="1">
    <source>
        <dbReference type="ARBA" id="ARBA00004651"/>
    </source>
</evidence>
<keyword evidence="2" id="KW-0813">Transport</keyword>
<feature type="transmembrane region" description="Helical" evidence="6">
    <location>
        <begin position="42"/>
        <end position="63"/>
    </location>
</feature>
<sequence length="418" mass="46111">MHYGWVVVWITFVAVLIAAGIRSITGVILIPLEQEFDWSRSSISFAINLILYGISGPFIAAGFERLGVRKIMSYSMVLLVIGLVASLLMTQIWQLHLIWGVVIGIGSGVFLSVLSANIATIWFEEKRGMVLGLLMAATAAGQMIFLPILSFLTEEYSWRVGMVVFIGLGLLITPIVLIWMKDHPRDKGLLPYGATKEETKTENKKNPILAAFEVLWIGVRSGPFWLLSGSFFICGLSTAGLLGTHFIPASTHHGIPEVHAASIFAFMGIFNIIGTMIAGWLSDRFDNRWLLFWFYGLRGLSLLVLPYALQMQSYVMLIAFAVFYGLDWIATVPPTVRLAADFFGKENGPIVYGWVFAAHQIGSGVAAYLGGYFYDVFHSYTITFVSAGVLCIVATLFVLIIKKQATIIAQSPQVTVDK</sequence>
<dbReference type="InterPro" id="IPR020846">
    <property type="entry name" value="MFS_dom"/>
</dbReference>
<evidence type="ECO:0000256" key="5">
    <source>
        <dbReference type="ARBA" id="ARBA00023136"/>
    </source>
</evidence>
<feature type="transmembrane region" description="Helical" evidence="6">
    <location>
        <begin position="99"/>
        <end position="123"/>
    </location>
</feature>
<dbReference type="EMBL" id="SLUB01000040">
    <property type="protein sequence ID" value="THE10737.1"/>
    <property type="molecule type" value="Genomic_DNA"/>
</dbReference>
<name>A0A4S3PMI4_9BACI</name>
<dbReference type="PANTHER" id="PTHR11360:SF284">
    <property type="entry name" value="EG:103B4.3 PROTEIN-RELATED"/>
    <property type="match status" value="1"/>
</dbReference>
<feature type="transmembrane region" description="Helical" evidence="6">
    <location>
        <begin position="289"/>
        <end position="309"/>
    </location>
</feature>
<keyword evidence="4 6" id="KW-1133">Transmembrane helix</keyword>
<dbReference type="Proteomes" id="UP000306477">
    <property type="component" value="Unassembled WGS sequence"/>
</dbReference>
<feature type="transmembrane region" description="Helical" evidence="6">
    <location>
        <begin position="75"/>
        <end position="93"/>
    </location>
</feature>
<dbReference type="RefSeq" id="WP_136380854.1">
    <property type="nucleotide sequence ID" value="NZ_SLUB01000040.1"/>
</dbReference>
<comment type="caution">
    <text evidence="8">The sequence shown here is derived from an EMBL/GenBank/DDBJ whole genome shotgun (WGS) entry which is preliminary data.</text>
</comment>
<evidence type="ECO:0000256" key="3">
    <source>
        <dbReference type="ARBA" id="ARBA00022692"/>
    </source>
</evidence>
<dbReference type="InterPro" id="IPR050327">
    <property type="entry name" value="Proton-linked_MCT"/>
</dbReference>
<dbReference type="OrthoDB" id="182417at2"/>
<dbReference type="InterPro" id="IPR036259">
    <property type="entry name" value="MFS_trans_sf"/>
</dbReference>
<dbReference type="PROSITE" id="PS50850">
    <property type="entry name" value="MFS"/>
    <property type="match status" value="1"/>
</dbReference>
<keyword evidence="5 6" id="KW-0472">Membrane</keyword>
<dbReference type="CDD" id="cd17355">
    <property type="entry name" value="MFS_YcxA_like"/>
    <property type="match status" value="1"/>
</dbReference>
<keyword evidence="9" id="KW-1185">Reference proteome</keyword>
<feature type="transmembrane region" description="Helical" evidence="6">
    <location>
        <begin position="380"/>
        <end position="401"/>
    </location>
</feature>
<feature type="transmembrane region" description="Helical" evidence="6">
    <location>
        <begin position="351"/>
        <end position="374"/>
    </location>
</feature>
<reference evidence="8 9" key="1">
    <citation type="journal article" date="2019" name="Indoor Air">
        <title>Impacts of indoor surface finishes on bacterial viability.</title>
        <authorList>
            <person name="Hu J."/>
            <person name="Maamar S.B."/>
            <person name="Glawe A.J."/>
            <person name="Gottel N."/>
            <person name="Gilbert J.A."/>
            <person name="Hartmann E.M."/>
        </authorList>
    </citation>
    <scope>NUCLEOTIDE SEQUENCE [LARGE SCALE GENOMIC DNA]</scope>
    <source>
        <strain evidence="8 9">AF060A6</strain>
    </source>
</reference>
<feature type="domain" description="Major facilitator superfamily (MFS) profile" evidence="7">
    <location>
        <begin position="1"/>
        <end position="406"/>
    </location>
</feature>
<dbReference type="STRING" id="1033734.GCA_000285535_01989"/>
<dbReference type="GO" id="GO:0005886">
    <property type="term" value="C:plasma membrane"/>
    <property type="evidence" value="ECO:0007669"/>
    <property type="project" value="UniProtKB-SubCell"/>
</dbReference>
<feature type="transmembrane region" description="Helical" evidence="6">
    <location>
        <begin position="7"/>
        <end position="30"/>
    </location>
</feature>
<feature type="transmembrane region" description="Helical" evidence="6">
    <location>
        <begin position="130"/>
        <end position="152"/>
    </location>
</feature>
<dbReference type="Gene3D" id="1.20.1250.20">
    <property type="entry name" value="MFS general substrate transporter like domains"/>
    <property type="match status" value="2"/>
</dbReference>
<keyword evidence="3 6" id="KW-0812">Transmembrane</keyword>
<dbReference type="PANTHER" id="PTHR11360">
    <property type="entry name" value="MONOCARBOXYLATE TRANSPORTER"/>
    <property type="match status" value="1"/>
</dbReference>